<evidence type="ECO:0000256" key="2">
    <source>
        <dbReference type="ARBA" id="ARBA00009448"/>
    </source>
</evidence>
<evidence type="ECO:0000259" key="8">
    <source>
        <dbReference type="PROSITE" id="PS50858"/>
    </source>
</evidence>
<dbReference type="CDD" id="cd13229">
    <property type="entry name" value="PH_TFIIH"/>
    <property type="match status" value="1"/>
</dbReference>
<keyword evidence="6" id="KW-0539">Nucleus</keyword>
<dbReference type="AlphaFoldDB" id="A0A084GBM4"/>
<comment type="subcellular location">
    <subcellularLocation>
        <location evidence="1">Nucleus</location>
    </subcellularLocation>
</comment>
<accession>A0A084GBM4</accession>
<comment type="similarity">
    <text evidence="2">Belongs to the TFB1 family.</text>
</comment>
<feature type="compositionally biased region" description="Low complexity" evidence="7">
    <location>
        <begin position="117"/>
        <end position="131"/>
    </location>
</feature>
<feature type="region of interest" description="Disordered" evidence="7">
    <location>
        <begin position="110"/>
        <end position="131"/>
    </location>
</feature>
<feature type="domain" description="BSD" evidence="8">
    <location>
        <begin position="234"/>
        <end position="285"/>
    </location>
</feature>
<dbReference type="GO" id="GO:0006351">
    <property type="term" value="P:DNA-templated transcription"/>
    <property type="evidence" value="ECO:0007669"/>
    <property type="project" value="InterPro"/>
</dbReference>
<keyword evidence="10" id="KW-1185">Reference proteome</keyword>
<name>A0A084GBM4_PSEDA</name>
<evidence type="ECO:0000256" key="6">
    <source>
        <dbReference type="ARBA" id="ARBA00023242"/>
    </source>
</evidence>
<evidence type="ECO:0000256" key="7">
    <source>
        <dbReference type="SAM" id="MobiDB-lite"/>
    </source>
</evidence>
<dbReference type="GeneID" id="27721902"/>
<dbReference type="InterPro" id="IPR027079">
    <property type="entry name" value="Tfb1/GTF2H1"/>
</dbReference>
<feature type="region of interest" description="Disordered" evidence="7">
    <location>
        <begin position="458"/>
        <end position="492"/>
    </location>
</feature>
<dbReference type="RefSeq" id="XP_016644535.1">
    <property type="nucleotide sequence ID" value="XM_016785753.1"/>
</dbReference>
<dbReference type="Pfam" id="PF03909">
    <property type="entry name" value="BSD"/>
    <property type="match status" value="1"/>
</dbReference>
<dbReference type="VEuPathDB" id="FungiDB:SAPIO_CDS2830"/>
<dbReference type="SUPFAM" id="SSF50729">
    <property type="entry name" value="PH domain-like"/>
    <property type="match status" value="1"/>
</dbReference>
<comment type="caution">
    <text evidence="9">The sequence shown here is derived from an EMBL/GenBank/DDBJ whole genome shotgun (WGS) entry which is preliminary data.</text>
</comment>
<sequence>MSSPGQPPSGRAAFKKKDGILSLSPDQKTVLWTPAPGTGPPTITLPIENITNLQKTPDSSPKVMLKIFEKNPDGGDPVTYLFHFNTASAKPEADSMRDALSKVIGALQSTNPNLPKPAQAAAANGSATPSAAGRASGSMTFAAAVNATPATSKWFDDSQLLNDISLQLEYLKTDSTLNQTYMEARATKPDSISLGAFNLQFWSSRLHILRAFLIDKNQQKADYNVLATIKPKTVDGDLKLNITEKQISLIFKQHPLVMRIYNEQVPKLSEPEFWSRFFLSKLSKRLRGERIGPSDAHDPIFDRYDPNENLLGIYSKITPETIPQIINVEANEANEGGLKSGNRKDVEMRPRKDVPILKTLNSISAKIMANVAPSDGDPHAPKGVDEKTFNELILRDLRDEEKANRIPLKINEEQAFFSNAGDISSSNAEIFAKQNPDEVLQLFKANVEKLNTSSPNGIDLHALTGIEDDSDSDMEDDAPPRPPRVGSRATRAAAQEDILQGIRRHRSEKYGGDWAEDSPMGLPPAIAHQCTITNSTTTEFLRQFWAAFLSGDPDRALELQYLNEALQRSVGRINAVAEEAEKHRDEIIAQKKREIREYYERTKKKIRWKADSVGGGKQAVLALMESTLFALSKAQEEYRKALEAEGLRPTTEG</sequence>
<reference evidence="9 10" key="1">
    <citation type="journal article" date="2014" name="Genome Announc.">
        <title>Draft genome sequence of the pathogenic fungus Scedosporium apiospermum.</title>
        <authorList>
            <person name="Vandeputte P."/>
            <person name="Ghamrawi S."/>
            <person name="Rechenmann M."/>
            <person name="Iltis A."/>
            <person name="Giraud S."/>
            <person name="Fleury M."/>
            <person name="Thornton C."/>
            <person name="Delhaes L."/>
            <person name="Meyer W."/>
            <person name="Papon N."/>
            <person name="Bouchara J.P."/>
        </authorList>
    </citation>
    <scope>NUCLEOTIDE SEQUENCE [LARGE SCALE GENOMIC DNA]</scope>
    <source>
        <strain evidence="9 10">IHEM 14462</strain>
    </source>
</reference>
<keyword evidence="3" id="KW-0677">Repeat</keyword>
<keyword evidence="5" id="KW-0804">Transcription</keyword>
<dbReference type="Pfam" id="PF08567">
    <property type="entry name" value="PH_TFIIH"/>
    <property type="match status" value="1"/>
</dbReference>
<dbReference type="SMART" id="SM00751">
    <property type="entry name" value="BSD"/>
    <property type="match status" value="1"/>
</dbReference>
<evidence type="ECO:0000313" key="9">
    <source>
        <dbReference type="EMBL" id="KEZ44736.1"/>
    </source>
</evidence>
<evidence type="ECO:0000256" key="4">
    <source>
        <dbReference type="ARBA" id="ARBA00023015"/>
    </source>
</evidence>
<keyword evidence="4" id="KW-0805">Transcription regulation</keyword>
<dbReference type="KEGG" id="sapo:SAPIO_CDS2830"/>
<dbReference type="PROSITE" id="PS50858">
    <property type="entry name" value="BSD"/>
    <property type="match status" value="1"/>
</dbReference>
<protein>
    <submittedName>
        <fullName evidence="9">Putative RNA polymerase II transcription factor B subunit 1</fullName>
    </submittedName>
</protein>
<evidence type="ECO:0000256" key="3">
    <source>
        <dbReference type="ARBA" id="ARBA00022737"/>
    </source>
</evidence>
<proteinExistence type="inferred from homology"/>
<feature type="compositionally biased region" description="Acidic residues" evidence="7">
    <location>
        <begin position="466"/>
        <end position="477"/>
    </location>
</feature>
<dbReference type="Gene3D" id="2.30.29.30">
    <property type="entry name" value="Pleckstrin-homology domain (PH domain)/Phosphotyrosine-binding domain (PTB)"/>
    <property type="match status" value="1"/>
</dbReference>
<dbReference type="HOGENOM" id="CLU_019188_1_0_1"/>
<evidence type="ECO:0000256" key="1">
    <source>
        <dbReference type="ARBA" id="ARBA00004123"/>
    </source>
</evidence>
<dbReference type="InterPro" id="IPR005607">
    <property type="entry name" value="BSD_dom"/>
</dbReference>
<gene>
    <name evidence="9" type="ORF">SAPIO_CDS2830</name>
</gene>
<dbReference type="OrthoDB" id="360521at2759"/>
<dbReference type="InterPro" id="IPR011993">
    <property type="entry name" value="PH-like_dom_sf"/>
</dbReference>
<organism evidence="9 10">
    <name type="scientific">Pseudallescheria apiosperma</name>
    <name type="common">Scedosporium apiospermum</name>
    <dbReference type="NCBI Taxonomy" id="563466"/>
    <lineage>
        <taxon>Eukaryota</taxon>
        <taxon>Fungi</taxon>
        <taxon>Dikarya</taxon>
        <taxon>Ascomycota</taxon>
        <taxon>Pezizomycotina</taxon>
        <taxon>Sordariomycetes</taxon>
        <taxon>Hypocreomycetidae</taxon>
        <taxon>Microascales</taxon>
        <taxon>Microascaceae</taxon>
        <taxon>Scedosporium</taxon>
    </lineage>
</organism>
<dbReference type="EMBL" id="JOWA01000087">
    <property type="protein sequence ID" value="KEZ44736.1"/>
    <property type="molecule type" value="Genomic_DNA"/>
</dbReference>
<dbReference type="Proteomes" id="UP000028545">
    <property type="component" value="Unassembled WGS sequence"/>
</dbReference>
<dbReference type="GO" id="GO:0000439">
    <property type="term" value="C:transcription factor TFIIH core complex"/>
    <property type="evidence" value="ECO:0007669"/>
    <property type="project" value="InterPro"/>
</dbReference>
<dbReference type="OMA" id="NRPNFDM"/>
<evidence type="ECO:0000313" key="10">
    <source>
        <dbReference type="Proteomes" id="UP000028545"/>
    </source>
</evidence>
<dbReference type="GO" id="GO:0006289">
    <property type="term" value="P:nucleotide-excision repair"/>
    <property type="evidence" value="ECO:0007669"/>
    <property type="project" value="InterPro"/>
</dbReference>
<dbReference type="PANTHER" id="PTHR12856">
    <property type="entry name" value="TRANSCRIPTION INITIATION FACTOR IIH-RELATED"/>
    <property type="match status" value="1"/>
</dbReference>
<evidence type="ECO:0000256" key="5">
    <source>
        <dbReference type="ARBA" id="ARBA00023163"/>
    </source>
</evidence>
<dbReference type="InterPro" id="IPR013876">
    <property type="entry name" value="TFIIH_BTF_p62_N"/>
</dbReference>